<comment type="caution">
    <text evidence="3">The sequence shown here is derived from an EMBL/GenBank/DDBJ whole genome shotgun (WGS) entry which is preliminary data.</text>
</comment>
<feature type="region of interest" description="Disordered" evidence="1">
    <location>
        <begin position="85"/>
        <end position="108"/>
    </location>
</feature>
<evidence type="ECO:0000256" key="1">
    <source>
        <dbReference type="SAM" id="MobiDB-lite"/>
    </source>
</evidence>
<dbReference type="InterPro" id="IPR011991">
    <property type="entry name" value="ArsR-like_HTH"/>
</dbReference>
<dbReference type="Gene3D" id="1.10.10.10">
    <property type="entry name" value="Winged helix-like DNA-binding domain superfamily/Winged helix DNA-binding domain"/>
    <property type="match status" value="1"/>
</dbReference>
<gene>
    <name evidence="3" type="ORF">GQS65_19230</name>
</gene>
<dbReference type="GO" id="GO:0006355">
    <property type="term" value="P:regulation of DNA-templated transcription"/>
    <property type="evidence" value="ECO:0007669"/>
    <property type="project" value="InterPro"/>
</dbReference>
<dbReference type="AlphaFoldDB" id="A0A6B0GP62"/>
<dbReference type="Proteomes" id="UP000451471">
    <property type="component" value="Unassembled WGS sequence"/>
</dbReference>
<sequence length="120" mass="13564">MSGNTERDESGQFESELGNEDIMSYFAEGRPFHTAQEVADRFGIDRSTAYRRLSRLEDEGRLEKISLGSRTVVWWYTADTATAPDEVESDDPLFSAPKFSVDEPVDEDEIDDVLYGEIEG</sequence>
<dbReference type="InterPro" id="IPR036390">
    <property type="entry name" value="WH_DNA-bd_sf"/>
</dbReference>
<dbReference type="EMBL" id="WSZK01000036">
    <property type="protein sequence ID" value="MWG36594.1"/>
    <property type="molecule type" value="Genomic_DNA"/>
</dbReference>
<dbReference type="RefSeq" id="WP_158206245.1">
    <property type="nucleotide sequence ID" value="NZ_WSZK01000036.1"/>
</dbReference>
<reference evidence="3 4" key="1">
    <citation type="submission" date="2019-12" db="EMBL/GenBank/DDBJ databases">
        <title>Halocatena pleomorpha gen. nov. sp. nov., an extremely halophilic archaeon of family Halobacteriaceae isolated from saltpan soil.</title>
        <authorList>
            <person name="Pal Y."/>
            <person name="Verma A."/>
            <person name="Krishnamurthi S."/>
            <person name="Kumar P."/>
        </authorList>
    </citation>
    <scope>NUCLEOTIDE SEQUENCE [LARGE SCALE GENOMIC DNA]</scope>
    <source>
        <strain evidence="3 4">JCM 16495</strain>
    </source>
</reference>
<organism evidence="3 4">
    <name type="scientific">Halomarina oriensis</name>
    <dbReference type="NCBI Taxonomy" id="671145"/>
    <lineage>
        <taxon>Archaea</taxon>
        <taxon>Methanobacteriati</taxon>
        <taxon>Methanobacteriota</taxon>
        <taxon>Stenosarchaea group</taxon>
        <taxon>Halobacteria</taxon>
        <taxon>Halobacteriales</taxon>
        <taxon>Natronomonadaceae</taxon>
        <taxon>Halomarina</taxon>
    </lineage>
</organism>
<evidence type="ECO:0000259" key="2">
    <source>
        <dbReference type="Pfam" id="PF09339"/>
    </source>
</evidence>
<feature type="domain" description="HTH iclR-type" evidence="2">
    <location>
        <begin position="21"/>
        <end position="64"/>
    </location>
</feature>
<dbReference type="CDD" id="cd00090">
    <property type="entry name" value="HTH_ARSR"/>
    <property type="match status" value="1"/>
</dbReference>
<dbReference type="OrthoDB" id="270514at2157"/>
<dbReference type="GO" id="GO:0003677">
    <property type="term" value="F:DNA binding"/>
    <property type="evidence" value="ECO:0007669"/>
    <property type="project" value="InterPro"/>
</dbReference>
<name>A0A6B0GP62_9EURY</name>
<dbReference type="InterPro" id="IPR005471">
    <property type="entry name" value="Tscrpt_reg_IclR_N"/>
</dbReference>
<evidence type="ECO:0000313" key="3">
    <source>
        <dbReference type="EMBL" id="MWG36594.1"/>
    </source>
</evidence>
<proteinExistence type="predicted"/>
<keyword evidence="4" id="KW-1185">Reference proteome</keyword>
<accession>A0A6B0GP62</accession>
<dbReference type="InterPro" id="IPR036388">
    <property type="entry name" value="WH-like_DNA-bd_sf"/>
</dbReference>
<dbReference type="Pfam" id="PF09339">
    <property type="entry name" value="HTH_IclR"/>
    <property type="match status" value="1"/>
</dbReference>
<evidence type="ECO:0000313" key="4">
    <source>
        <dbReference type="Proteomes" id="UP000451471"/>
    </source>
</evidence>
<dbReference type="SUPFAM" id="SSF46785">
    <property type="entry name" value="Winged helix' DNA-binding domain"/>
    <property type="match status" value="1"/>
</dbReference>
<protein>
    <submittedName>
        <fullName evidence="3">Helix-turn-helix domain-containing protein</fullName>
    </submittedName>
</protein>